<reference evidence="1" key="1">
    <citation type="submission" date="2016-01" db="EMBL/GenBank/DDBJ databases">
        <title>Reference transcriptome for the parasite Schistocephalus solidus: insights into the molecular evolution of parasitism.</title>
        <authorList>
            <person name="Hebert F.O."/>
            <person name="Grambauer S."/>
            <person name="Barber I."/>
            <person name="Landry C.R."/>
            <person name="Aubin-Horth N."/>
        </authorList>
    </citation>
    <scope>NUCLEOTIDE SEQUENCE</scope>
</reference>
<organism evidence="1">
    <name type="scientific">Schistocephalus solidus</name>
    <name type="common">Tapeworm</name>
    <dbReference type="NCBI Taxonomy" id="70667"/>
    <lineage>
        <taxon>Eukaryota</taxon>
        <taxon>Metazoa</taxon>
        <taxon>Spiralia</taxon>
        <taxon>Lophotrochozoa</taxon>
        <taxon>Platyhelminthes</taxon>
        <taxon>Cestoda</taxon>
        <taxon>Eucestoda</taxon>
        <taxon>Diphyllobothriidea</taxon>
        <taxon>Diphyllobothriidae</taxon>
        <taxon>Schistocephalus</taxon>
    </lineage>
</organism>
<accession>A0A0X3P1D5</accession>
<dbReference type="EMBL" id="GEEE01017567">
    <property type="protein sequence ID" value="JAP45658.1"/>
    <property type="molecule type" value="Transcribed_RNA"/>
</dbReference>
<name>A0A0X3P1D5_SCHSO</name>
<proteinExistence type="predicted"/>
<gene>
    <name evidence="1" type="ORF">TR104662</name>
</gene>
<sequence>KKFKMIVLDERNLSISIENCQSNQGYSQTIPCRQQKQESGYIASAQICGVENIFRVGWELEDFRVEGQITQITQFLLDKQGWAKNSLSCILPKYSLPLIHRSVVSNSLKIKCAIQLSSCCHIEAVRIFGFNKVFCEYNEDTKTCGRKVINNDTVLYYTTITKDAENKFYPEEYVFCNSMGSYLSIRITWATDLDSTVTGYTESQTPTPKID</sequence>
<evidence type="ECO:0000313" key="1">
    <source>
        <dbReference type="EMBL" id="JAP45658.1"/>
    </source>
</evidence>
<dbReference type="AlphaFoldDB" id="A0A0X3P1D5"/>
<feature type="non-terminal residue" evidence="1">
    <location>
        <position position="211"/>
    </location>
</feature>
<feature type="non-terminal residue" evidence="1">
    <location>
        <position position="1"/>
    </location>
</feature>
<protein>
    <submittedName>
        <fullName evidence="1">Uncharacterized protein</fullName>
    </submittedName>
</protein>